<dbReference type="Gene3D" id="1.10.630.10">
    <property type="entry name" value="Cytochrome P450"/>
    <property type="match status" value="1"/>
</dbReference>
<sequence>MALVVYILCVLAILVLFCFFNHTKKWNRRPWSIWPLIPANFHRLHDWLAEILEANHGTVLIKRPPLLFGSDVLLTSDPANVQHIMSTNFSNYPKGSPWKQRFDIFGESIFNSDYDEWTYHRKVFRGYYSHRQFKELAAKSLHKCIHTDLIPVLDSFTEQHVAVDMQALFKRLLSCFAFYICTGSKPSSFNVESLEDPYSKAMDDAFEAILVRHLMPEGLAKFQRQLRIGTEKTLMEAWKIVDCVFEEQVQMKKEKLSKVATLNEDEDFTVLAIHMIGGKLAGSRPVTCKVTRDNILGLLMAIQDTTSITLAWFFWVLSKHSSVEAKIRKELQEYLPKGGEGKICQMLVPEQLTKMVYLHAALCETLRLFPPAPIQTRIAAEKDTLPSGHQINQQTEIAISTYAMARMTSVWGQDCNEFKPERWITENGSIRHEPPHKFFSFNAGPRICPGKELGFTLIKTFAAVIIQSYHVEAVQQFPIIATGIFLQMKHGLMVRLKKIGA</sequence>
<keyword evidence="4 8" id="KW-0479">Metal-binding</keyword>
<keyword evidence="6 8" id="KW-0408">Iron</keyword>
<dbReference type="PANTHER" id="PTHR24296">
    <property type="entry name" value="CYTOCHROME P450"/>
    <property type="match status" value="1"/>
</dbReference>
<dbReference type="GO" id="GO:0020037">
    <property type="term" value="F:heme binding"/>
    <property type="evidence" value="ECO:0007669"/>
    <property type="project" value="InterPro"/>
</dbReference>
<dbReference type="InterPro" id="IPR017972">
    <property type="entry name" value="Cyt_P450_CS"/>
</dbReference>
<organism evidence="11 12">
    <name type="scientific">Erythroxylum novogranatense</name>
    <dbReference type="NCBI Taxonomy" id="1862640"/>
    <lineage>
        <taxon>Eukaryota</taxon>
        <taxon>Viridiplantae</taxon>
        <taxon>Streptophyta</taxon>
        <taxon>Embryophyta</taxon>
        <taxon>Tracheophyta</taxon>
        <taxon>Spermatophyta</taxon>
        <taxon>Magnoliopsida</taxon>
        <taxon>eudicotyledons</taxon>
        <taxon>Gunneridae</taxon>
        <taxon>Pentapetalae</taxon>
        <taxon>rosids</taxon>
        <taxon>fabids</taxon>
        <taxon>Malpighiales</taxon>
        <taxon>Erythroxylaceae</taxon>
        <taxon>Erythroxylum</taxon>
    </lineage>
</organism>
<dbReference type="SUPFAM" id="SSF48264">
    <property type="entry name" value="Cytochrome P450"/>
    <property type="match status" value="1"/>
</dbReference>
<name>A0AAV8TUM4_9ROSI</name>
<dbReference type="CDD" id="cd11064">
    <property type="entry name" value="CYP86A"/>
    <property type="match status" value="1"/>
</dbReference>
<keyword evidence="10" id="KW-1133">Transmembrane helix</keyword>
<dbReference type="GO" id="GO:0016705">
    <property type="term" value="F:oxidoreductase activity, acting on paired donors, with incorporation or reduction of molecular oxygen"/>
    <property type="evidence" value="ECO:0007669"/>
    <property type="project" value="InterPro"/>
</dbReference>
<comment type="caution">
    <text evidence="11">The sequence shown here is derived from an EMBL/GenBank/DDBJ whole genome shotgun (WGS) entry which is preliminary data.</text>
</comment>
<dbReference type="InterPro" id="IPR036396">
    <property type="entry name" value="Cyt_P450_sf"/>
</dbReference>
<dbReference type="Proteomes" id="UP001159364">
    <property type="component" value="Linkage Group LG03"/>
</dbReference>
<dbReference type="PRINTS" id="PR00385">
    <property type="entry name" value="P450"/>
</dbReference>
<keyword evidence="5 9" id="KW-0560">Oxidoreductase</keyword>
<evidence type="ECO:0000256" key="7">
    <source>
        <dbReference type="ARBA" id="ARBA00023033"/>
    </source>
</evidence>
<keyword evidence="7 9" id="KW-0503">Monooxygenase</keyword>
<evidence type="ECO:0000313" key="12">
    <source>
        <dbReference type="Proteomes" id="UP001159364"/>
    </source>
</evidence>
<evidence type="ECO:0000256" key="4">
    <source>
        <dbReference type="ARBA" id="ARBA00022723"/>
    </source>
</evidence>
<accession>A0AAV8TUM4</accession>
<evidence type="ECO:0008006" key="13">
    <source>
        <dbReference type="Google" id="ProtNLM"/>
    </source>
</evidence>
<feature type="transmembrane region" description="Helical" evidence="10">
    <location>
        <begin position="295"/>
        <end position="317"/>
    </location>
</feature>
<keyword evidence="10" id="KW-0812">Transmembrane</keyword>
<proteinExistence type="inferred from homology"/>
<dbReference type="GO" id="GO:0006629">
    <property type="term" value="P:lipid metabolic process"/>
    <property type="evidence" value="ECO:0007669"/>
    <property type="project" value="UniProtKB-ARBA"/>
</dbReference>
<evidence type="ECO:0000256" key="3">
    <source>
        <dbReference type="ARBA" id="ARBA00022617"/>
    </source>
</evidence>
<dbReference type="InterPro" id="IPR002401">
    <property type="entry name" value="Cyt_P450_E_grp-I"/>
</dbReference>
<dbReference type="EMBL" id="JAIWQS010000003">
    <property type="protein sequence ID" value="KAJ8769619.1"/>
    <property type="molecule type" value="Genomic_DNA"/>
</dbReference>
<evidence type="ECO:0000256" key="2">
    <source>
        <dbReference type="ARBA" id="ARBA00010617"/>
    </source>
</evidence>
<evidence type="ECO:0000256" key="1">
    <source>
        <dbReference type="ARBA" id="ARBA00001971"/>
    </source>
</evidence>
<keyword evidence="3 8" id="KW-0349">Heme</keyword>
<feature type="binding site" description="axial binding residue" evidence="8">
    <location>
        <position position="448"/>
    </location>
    <ligand>
        <name>heme</name>
        <dbReference type="ChEBI" id="CHEBI:30413"/>
    </ligand>
    <ligandPart>
        <name>Fe</name>
        <dbReference type="ChEBI" id="CHEBI:18248"/>
    </ligandPart>
</feature>
<keyword evidence="10" id="KW-0472">Membrane</keyword>
<dbReference type="InterPro" id="IPR001128">
    <property type="entry name" value="Cyt_P450"/>
</dbReference>
<evidence type="ECO:0000313" key="11">
    <source>
        <dbReference type="EMBL" id="KAJ8769619.1"/>
    </source>
</evidence>
<dbReference type="PRINTS" id="PR00463">
    <property type="entry name" value="EP450I"/>
</dbReference>
<dbReference type="AlphaFoldDB" id="A0AAV8TUM4"/>
<protein>
    <recommendedName>
        <fullName evidence="13">Cytochrome P450</fullName>
    </recommendedName>
</protein>
<keyword evidence="12" id="KW-1185">Reference proteome</keyword>
<reference evidence="11 12" key="1">
    <citation type="submission" date="2021-09" db="EMBL/GenBank/DDBJ databases">
        <title>Genomic insights and catalytic innovation underlie evolution of tropane alkaloids biosynthesis.</title>
        <authorList>
            <person name="Wang Y.-J."/>
            <person name="Tian T."/>
            <person name="Huang J.-P."/>
            <person name="Huang S.-X."/>
        </authorList>
    </citation>
    <scope>NUCLEOTIDE SEQUENCE [LARGE SCALE GENOMIC DNA]</scope>
    <source>
        <strain evidence="11">KIB-2018</strain>
        <tissue evidence="11">Leaf</tissue>
    </source>
</reference>
<evidence type="ECO:0000256" key="6">
    <source>
        <dbReference type="ARBA" id="ARBA00023004"/>
    </source>
</evidence>
<dbReference type="PROSITE" id="PS00086">
    <property type="entry name" value="CYTOCHROME_P450"/>
    <property type="match status" value="1"/>
</dbReference>
<evidence type="ECO:0000256" key="10">
    <source>
        <dbReference type="SAM" id="Phobius"/>
    </source>
</evidence>
<evidence type="ECO:0000256" key="5">
    <source>
        <dbReference type="ARBA" id="ARBA00023002"/>
    </source>
</evidence>
<evidence type="ECO:0000256" key="9">
    <source>
        <dbReference type="RuleBase" id="RU000461"/>
    </source>
</evidence>
<comment type="cofactor">
    <cofactor evidence="1 8">
        <name>heme</name>
        <dbReference type="ChEBI" id="CHEBI:30413"/>
    </cofactor>
</comment>
<dbReference type="Pfam" id="PF00067">
    <property type="entry name" value="p450"/>
    <property type="match status" value="1"/>
</dbReference>
<comment type="similarity">
    <text evidence="2 9">Belongs to the cytochrome P450 family.</text>
</comment>
<dbReference type="GO" id="GO:0005506">
    <property type="term" value="F:iron ion binding"/>
    <property type="evidence" value="ECO:0007669"/>
    <property type="project" value="InterPro"/>
</dbReference>
<dbReference type="GO" id="GO:0004497">
    <property type="term" value="F:monooxygenase activity"/>
    <property type="evidence" value="ECO:0007669"/>
    <property type="project" value="UniProtKB-KW"/>
</dbReference>
<evidence type="ECO:0000256" key="8">
    <source>
        <dbReference type="PIRSR" id="PIRSR602401-1"/>
    </source>
</evidence>
<gene>
    <name evidence="11" type="ORF">K2173_005222</name>
</gene>